<evidence type="ECO:0000313" key="2">
    <source>
        <dbReference type="Proteomes" id="UP001295684"/>
    </source>
</evidence>
<comment type="caution">
    <text evidence="1">The sequence shown here is derived from an EMBL/GenBank/DDBJ whole genome shotgun (WGS) entry which is preliminary data.</text>
</comment>
<name>A0AAD1XDS6_EUPCR</name>
<dbReference type="Proteomes" id="UP001295684">
    <property type="component" value="Unassembled WGS sequence"/>
</dbReference>
<keyword evidence="2" id="KW-1185">Reference proteome</keyword>
<reference evidence="1" key="1">
    <citation type="submission" date="2023-07" db="EMBL/GenBank/DDBJ databases">
        <authorList>
            <consortium name="AG Swart"/>
            <person name="Singh M."/>
            <person name="Singh A."/>
            <person name="Seah K."/>
            <person name="Emmerich C."/>
        </authorList>
    </citation>
    <scope>NUCLEOTIDE SEQUENCE</scope>
    <source>
        <strain evidence="1">DP1</strain>
    </source>
</reference>
<sequence length="413" mass="48109">MNLQKSKTVEFSKENHQFDDQITPKEEIKINQLETRLKMLPEKSELQASLNKKRISQREILPLKKKENFLTFESDHESGNISDCSEHLDDNYFNLRRINSTPCKGGRLEDENVEKESDFCIIDHCDVEGYFIHDKNHKFIRGQEIRGIPKIDESKLGEEESDRAPNASFILDETVRYSRGSLTENFAEQILDYIRESNASELMYFKNEEKNENDEFDSWVIADFVNDYEILERDSLCPNSENKESQLNRMVVVTKNQINRGIGASEAGFNSDQSSQESNDYAILASPGCEVIKTWRVKNMSDYKWPQEPYLKAQKSWISCKLPILRQLLPDEEMEISVRIFIDEEVPDGSTINYTFFVCSKKYMNIGEALTATIKVDKKKFSEKIAARRREEANREEVGVSEFNRMFTRQLTK</sequence>
<proteinExistence type="predicted"/>
<protein>
    <submittedName>
        <fullName evidence="1">Uncharacterized protein</fullName>
    </submittedName>
</protein>
<gene>
    <name evidence="1" type="ORF">ECRASSUSDP1_LOCUS8614</name>
</gene>
<evidence type="ECO:0000313" key="1">
    <source>
        <dbReference type="EMBL" id="CAI2367332.1"/>
    </source>
</evidence>
<dbReference type="AlphaFoldDB" id="A0AAD1XDS6"/>
<accession>A0AAD1XDS6</accession>
<organism evidence="1 2">
    <name type="scientific">Euplotes crassus</name>
    <dbReference type="NCBI Taxonomy" id="5936"/>
    <lineage>
        <taxon>Eukaryota</taxon>
        <taxon>Sar</taxon>
        <taxon>Alveolata</taxon>
        <taxon>Ciliophora</taxon>
        <taxon>Intramacronucleata</taxon>
        <taxon>Spirotrichea</taxon>
        <taxon>Hypotrichia</taxon>
        <taxon>Euplotida</taxon>
        <taxon>Euplotidae</taxon>
        <taxon>Moneuplotes</taxon>
    </lineage>
</organism>
<dbReference type="EMBL" id="CAMPGE010008433">
    <property type="protein sequence ID" value="CAI2367332.1"/>
    <property type="molecule type" value="Genomic_DNA"/>
</dbReference>